<evidence type="ECO:0000313" key="2">
    <source>
        <dbReference type="EMBL" id="OZG50141.1"/>
    </source>
</evidence>
<feature type="region of interest" description="Disordered" evidence="1">
    <location>
        <begin position="1"/>
        <end position="28"/>
    </location>
</feature>
<accession>A0A261ETF6</accession>
<organism evidence="2 3">
    <name type="scientific">Bombiscardovia coagulans</name>
    <dbReference type="NCBI Taxonomy" id="686666"/>
    <lineage>
        <taxon>Bacteria</taxon>
        <taxon>Bacillati</taxon>
        <taxon>Actinomycetota</taxon>
        <taxon>Actinomycetes</taxon>
        <taxon>Bifidobacteriales</taxon>
        <taxon>Bifidobacteriaceae</taxon>
        <taxon>Bombiscardovia</taxon>
    </lineage>
</organism>
<protein>
    <submittedName>
        <fullName evidence="2">Uncharacterized protein</fullName>
    </submittedName>
</protein>
<feature type="region of interest" description="Disordered" evidence="1">
    <location>
        <begin position="45"/>
        <end position="93"/>
    </location>
</feature>
<evidence type="ECO:0000256" key="1">
    <source>
        <dbReference type="SAM" id="MobiDB-lite"/>
    </source>
</evidence>
<feature type="compositionally biased region" description="Basic and acidic residues" evidence="1">
    <location>
        <begin position="51"/>
        <end position="67"/>
    </location>
</feature>
<name>A0A261ETF6_9BIFI</name>
<dbReference type="AntiFam" id="ANF00006">
    <property type="entry name" value="Translation of CRISPR region"/>
</dbReference>
<sequence length="93" mass="9966">MHGEHKTSSAYLPLAMGSSPHARGGTLMDITETGGTLRIIPACTGNTLPHPEVHGDIRDHPRMHGEHVNPIPESLSELGSSPHARGTRPARCY</sequence>
<dbReference type="Proteomes" id="UP000216004">
    <property type="component" value="Unassembled WGS sequence"/>
</dbReference>
<keyword evidence="3" id="KW-1185">Reference proteome</keyword>
<proteinExistence type="predicted"/>
<evidence type="ECO:0000313" key="3">
    <source>
        <dbReference type="Proteomes" id="UP000216004"/>
    </source>
</evidence>
<gene>
    <name evidence="2" type="ORF">BOCO_0658</name>
</gene>
<comment type="caution">
    <text evidence="2">The sequence shown here is derived from an EMBL/GenBank/DDBJ whole genome shotgun (WGS) entry which is preliminary data.</text>
</comment>
<dbReference type="AlphaFoldDB" id="A0A261ETF6"/>
<dbReference type="AntiFam" id="ANF00057">
    <property type="entry name" value="Translation of E. coli type CRISPR repeat"/>
</dbReference>
<reference evidence="2 3" key="1">
    <citation type="journal article" date="2017" name="BMC Genomics">
        <title>Comparative genomic and phylogenomic analyses of the Bifidobacteriaceae family.</title>
        <authorList>
            <person name="Lugli G.A."/>
            <person name="Milani C."/>
            <person name="Turroni F."/>
            <person name="Duranti S."/>
            <person name="Mancabelli L."/>
            <person name="Mangifesta M."/>
            <person name="Ferrario C."/>
            <person name="Modesto M."/>
            <person name="Mattarelli P."/>
            <person name="Jiri K."/>
            <person name="van Sinderen D."/>
            <person name="Ventura M."/>
        </authorList>
    </citation>
    <scope>NUCLEOTIDE SEQUENCE [LARGE SCALE GENOMIC DNA]</scope>
    <source>
        <strain evidence="2 3">DSM 22924</strain>
    </source>
</reference>
<dbReference type="EMBL" id="MWWS01000004">
    <property type="protein sequence ID" value="OZG50141.1"/>
    <property type="molecule type" value="Genomic_DNA"/>
</dbReference>